<dbReference type="GO" id="GO:0016020">
    <property type="term" value="C:membrane"/>
    <property type="evidence" value="ECO:0007669"/>
    <property type="project" value="UniProtKB-SubCell"/>
</dbReference>
<proteinExistence type="inferred from homology"/>
<keyword evidence="3 7" id="KW-0812">Transmembrane</keyword>
<protein>
    <recommendedName>
        <fullName evidence="10">GOLD domain-containing protein</fullName>
    </recommendedName>
</protein>
<dbReference type="STRING" id="286115.A0A507CRY6"/>
<comment type="caution">
    <text evidence="11">The sequence shown here is derived from an EMBL/GenBank/DDBJ whole genome shotgun (WGS) entry which is preliminary data.</text>
</comment>
<dbReference type="PROSITE" id="PS50866">
    <property type="entry name" value="GOLD"/>
    <property type="match status" value="1"/>
</dbReference>
<dbReference type="AlphaFoldDB" id="A0A507CRY6"/>
<feature type="signal peptide" evidence="9">
    <location>
        <begin position="1"/>
        <end position="20"/>
    </location>
</feature>
<evidence type="ECO:0000256" key="7">
    <source>
        <dbReference type="RuleBase" id="RU003827"/>
    </source>
</evidence>
<dbReference type="EMBL" id="QEAM01000301">
    <property type="protein sequence ID" value="TPX41810.1"/>
    <property type="molecule type" value="Genomic_DNA"/>
</dbReference>
<accession>A0A507CRY6</accession>
<dbReference type="OrthoDB" id="759142at2759"/>
<feature type="domain" description="GOLD" evidence="10">
    <location>
        <begin position="35"/>
        <end position="126"/>
    </location>
</feature>
<evidence type="ECO:0000256" key="3">
    <source>
        <dbReference type="ARBA" id="ARBA00022692"/>
    </source>
</evidence>
<gene>
    <name evidence="11" type="ORF">SeLEV6574_g05909</name>
    <name evidence="12" type="ORF">SeMB42_g05273</name>
</gene>
<evidence type="ECO:0000256" key="6">
    <source>
        <dbReference type="ARBA" id="ARBA00023136"/>
    </source>
</evidence>
<evidence type="ECO:0000256" key="1">
    <source>
        <dbReference type="ARBA" id="ARBA00004479"/>
    </source>
</evidence>
<evidence type="ECO:0000313" key="13">
    <source>
        <dbReference type="Proteomes" id="UP000317494"/>
    </source>
</evidence>
<evidence type="ECO:0000256" key="2">
    <source>
        <dbReference type="ARBA" id="ARBA00007104"/>
    </source>
</evidence>
<keyword evidence="5 8" id="KW-1133">Transmembrane helix</keyword>
<sequence length="216" mass="24077">MDITRALVLLVLATASGIHAVKFDLAALPPPAGFSRCVSQYIGKDVLVSGTIDVGDGPHQRVDVEITDASPEYNKYFAKKDASGSLKFAFTTHSYADVDFCVTNTLATGVSPSPTTKRSINIHINSGADAADYTEMARQEKLRPIEIELRRLEVDMDDIVKEMEYLKDREAKMRDTNESTNERVKYFSLLSIGTLISVGVWQIWHLRKFFSAKKLI</sequence>
<comment type="similarity">
    <text evidence="2 7">Belongs to the EMP24/GP25L family.</text>
</comment>
<comment type="subcellular location">
    <subcellularLocation>
        <location evidence="1 7">Membrane</location>
        <topology evidence="1 7">Single-pass type I membrane protein</topology>
    </subcellularLocation>
</comment>
<dbReference type="EMBL" id="QEAN01000244">
    <property type="protein sequence ID" value="TPX42125.1"/>
    <property type="molecule type" value="Genomic_DNA"/>
</dbReference>
<feature type="transmembrane region" description="Helical" evidence="8">
    <location>
        <begin position="186"/>
        <end position="204"/>
    </location>
</feature>
<dbReference type="SMART" id="SM01190">
    <property type="entry name" value="EMP24_GP25L"/>
    <property type="match status" value="1"/>
</dbReference>
<evidence type="ECO:0000256" key="4">
    <source>
        <dbReference type="ARBA" id="ARBA00022729"/>
    </source>
</evidence>
<keyword evidence="4 9" id="KW-0732">Signal</keyword>
<evidence type="ECO:0000256" key="5">
    <source>
        <dbReference type="ARBA" id="ARBA00022989"/>
    </source>
</evidence>
<dbReference type="Proteomes" id="UP000320475">
    <property type="component" value="Unassembled WGS sequence"/>
</dbReference>
<keyword evidence="6 8" id="KW-0472">Membrane</keyword>
<reference evidence="13 14" key="1">
    <citation type="journal article" date="2019" name="Sci. Rep.">
        <title>Comparative genomics of chytrid fungi reveal insights into the obligate biotrophic and pathogenic lifestyle of Synchytrium endobioticum.</title>
        <authorList>
            <person name="van de Vossenberg B.T.L.H."/>
            <person name="Warris S."/>
            <person name="Nguyen H.D.T."/>
            <person name="van Gent-Pelzer M.P.E."/>
            <person name="Joly D.L."/>
            <person name="van de Geest H.C."/>
            <person name="Bonants P.J.M."/>
            <person name="Smith D.S."/>
            <person name="Levesque C.A."/>
            <person name="van der Lee T.A.J."/>
        </authorList>
    </citation>
    <scope>NUCLEOTIDE SEQUENCE [LARGE SCALE GENOMIC DNA]</scope>
    <source>
        <strain evidence="11 14">LEV6574</strain>
        <strain evidence="12 13">MB42</strain>
    </source>
</reference>
<keyword evidence="13" id="KW-1185">Reference proteome</keyword>
<dbReference type="Pfam" id="PF01105">
    <property type="entry name" value="EMP24_GP25L"/>
    <property type="match status" value="1"/>
</dbReference>
<dbReference type="InterPro" id="IPR009038">
    <property type="entry name" value="GOLD_dom"/>
</dbReference>
<evidence type="ECO:0000259" key="10">
    <source>
        <dbReference type="PROSITE" id="PS50866"/>
    </source>
</evidence>
<evidence type="ECO:0000256" key="8">
    <source>
        <dbReference type="SAM" id="Phobius"/>
    </source>
</evidence>
<dbReference type="PANTHER" id="PTHR22811">
    <property type="entry name" value="TRANSMEMBRANE EMP24 DOMAIN-CONTAINING PROTEIN"/>
    <property type="match status" value="1"/>
</dbReference>
<dbReference type="InterPro" id="IPR015720">
    <property type="entry name" value="Emp24-like"/>
</dbReference>
<dbReference type="VEuPathDB" id="FungiDB:SeMB42_g05273"/>
<organism evidence="11 14">
    <name type="scientific">Synchytrium endobioticum</name>
    <dbReference type="NCBI Taxonomy" id="286115"/>
    <lineage>
        <taxon>Eukaryota</taxon>
        <taxon>Fungi</taxon>
        <taxon>Fungi incertae sedis</taxon>
        <taxon>Chytridiomycota</taxon>
        <taxon>Chytridiomycota incertae sedis</taxon>
        <taxon>Chytridiomycetes</taxon>
        <taxon>Synchytriales</taxon>
        <taxon>Synchytriaceae</taxon>
        <taxon>Synchytrium</taxon>
    </lineage>
</organism>
<dbReference type="Proteomes" id="UP000317494">
    <property type="component" value="Unassembled WGS sequence"/>
</dbReference>
<feature type="chain" id="PRO_5033463814" description="GOLD domain-containing protein" evidence="9">
    <location>
        <begin position="21"/>
        <end position="216"/>
    </location>
</feature>
<name>A0A507CRY6_9FUNG</name>
<evidence type="ECO:0000313" key="11">
    <source>
        <dbReference type="EMBL" id="TPX41810.1"/>
    </source>
</evidence>
<evidence type="ECO:0000313" key="14">
    <source>
        <dbReference type="Proteomes" id="UP000320475"/>
    </source>
</evidence>
<evidence type="ECO:0000256" key="9">
    <source>
        <dbReference type="SAM" id="SignalP"/>
    </source>
</evidence>
<evidence type="ECO:0000313" key="12">
    <source>
        <dbReference type="EMBL" id="TPX42125.1"/>
    </source>
</evidence>